<evidence type="ECO:0000256" key="2">
    <source>
        <dbReference type="ARBA" id="ARBA00022475"/>
    </source>
</evidence>
<accession>A0A9W6N3P4</accession>
<dbReference type="GO" id="GO:0045454">
    <property type="term" value="P:cell redox homeostasis"/>
    <property type="evidence" value="ECO:0007669"/>
    <property type="project" value="TreeGrafter"/>
</dbReference>
<feature type="transmembrane region" description="Helical" evidence="7">
    <location>
        <begin position="321"/>
        <end position="345"/>
    </location>
</feature>
<organism evidence="10 11">
    <name type="scientific">Methylopila jiangsuensis</name>
    <dbReference type="NCBI Taxonomy" id="586230"/>
    <lineage>
        <taxon>Bacteria</taxon>
        <taxon>Pseudomonadati</taxon>
        <taxon>Pseudomonadota</taxon>
        <taxon>Alphaproteobacteria</taxon>
        <taxon>Hyphomicrobiales</taxon>
        <taxon>Methylopilaceae</taxon>
        <taxon>Methylopila</taxon>
    </lineage>
</organism>
<dbReference type="InterPro" id="IPR013766">
    <property type="entry name" value="Thioredoxin_domain"/>
</dbReference>
<feature type="transmembrane region" description="Helical" evidence="7">
    <location>
        <begin position="273"/>
        <end position="295"/>
    </location>
</feature>
<dbReference type="Gene3D" id="2.60.40.1250">
    <property type="entry name" value="Thiol:disulfide interchange protein DsbD, N-terminal domain"/>
    <property type="match status" value="1"/>
</dbReference>
<feature type="transmembrane region" description="Helical" evidence="7">
    <location>
        <begin position="195"/>
        <end position="225"/>
    </location>
</feature>
<dbReference type="PANTHER" id="PTHR32234:SF0">
    <property type="entry name" value="THIOL:DISULFIDE INTERCHANGE PROTEIN DSBD"/>
    <property type="match status" value="1"/>
</dbReference>
<evidence type="ECO:0000256" key="3">
    <source>
        <dbReference type="ARBA" id="ARBA00022692"/>
    </source>
</evidence>
<gene>
    <name evidence="10" type="primary">dsbD</name>
    <name evidence="10" type="ORF">GCM10008171_18090</name>
</gene>
<dbReference type="GO" id="GO:0017004">
    <property type="term" value="P:cytochrome complex assembly"/>
    <property type="evidence" value="ECO:0007669"/>
    <property type="project" value="UniProtKB-KW"/>
</dbReference>
<evidence type="ECO:0000313" key="10">
    <source>
        <dbReference type="EMBL" id="GLK76555.1"/>
    </source>
</evidence>
<keyword evidence="6 7" id="KW-0472">Membrane</keyword>
<evidence type="ECO:0000256" key="6">
    <source>
        <dbReference type="ARBA" id="ARBA00023136"/>
    </source>
</evidence>
<keyword evidence="4" id="KW-0201">Cytochrome c-type biogenesis</keyword>
<feature type="domain" description="Thioredoxin" evidence="9">
    <location>
        <begin position="481"/>
        <end position="609"/>
    </location>
</feature>
<keyword evidence="11" id="KW-1185">Reference proteome</keyword>
<comment type="subcellular location">
    <subcellularLocation>
        <location evidence="1">Cell membrane</location>
        <topology evidence="1">Multi-pass membrane protein</topology>
    </subcellularLocation>
</comment>
<evidence type="ECO:0000313" key="11">
    <source>
        <dbReference type="Proteomes" id="UP001143364"/>
    </source>
</evidence>
<dbReference type="NCBIfam" id="NF001419">
    <property type="entry name" value="PRK00293.1"/>
    <property type="match status" value="1"/>
</dbReference>
<dbReference type="InterPro" id="IPR036249">
    <property type="entry name" value="Thioredoxin-like_sf"/>
</dbReference>
<feature type="chain" id="PRO_5040961818" evidence="8">
    <location>
        <begin position="28"/>
        <end position="610"/>
    </location>
</feature>
<feature type="transmembrane region" description="Helical" evidence="7">
    <location>
        <begin position="237"/>
        <end position="261"/>
    </location>
</feature>
<dbReference type="Pfam" id="PF13899">
    <property type="entry name" value="Thioredoxin_7"/>
    <property type="match status" value="1"/>
</dbReference>
<evidence type="ECO:0000256" key="1">
    <source>
        <dbReference type="ARBA" id="ARBA00004651"/>
    </source>
</evidence>
<feature type="transmembrane region" description="Helical" evidence="7">
    <location>
        <begin position="357"/>
        <end position="377"/>
    </location>
</feature>
<sequence length="610" mass="62516">MRMWIPAGAKAVLVLFSLFAVYGVARAADPFPTSQQAISLAATREEGSIKLSWTLAPGVYLYRDKIAAKSGGRSLQVATPAGKTKDDPTFGPVEIYDANVSGTVDAGGLDRSMPLEVTYQGCAERGICYPPVTKQIDLQRIGQIDAKTVVSPTPEPNGIDLQDHVSDEAVPGASAESHVSFPAALAPNLTGEFTVVLAAFFGLGLLLALTPCVYPMIPILVGILARSGEALSPGRGLALSVSYVLAMATAYGMLGVAAAWSGQNLQTALETPAALIVGSAIFVALALSMFDVFHFQAPTALSSRFAGTAARARGSVSGSALLGFVSALIVGPCVTPPLAAALVYVAQTGDVVRGSSALFALGLGTGAPLIAVGLFGAKLMPKSGPWLEAVKHGFGVVFLAVAVMLVGRVASPQVTVALWALFAIGLGVFLGAFDPIGRRSGAGERLSKAAGVAAVVYGAALVLGAASGAQDALRPLAHLAASPSTTQPRGSDTTVTSKGQLEAALASSKIMGRPSLLIFTAGWCSTCAENEKTMANSEALQAKLREFSVVKVDVTGNDAEAAFLMKGLGVVGPPTTLFFDKSGAEIAALRSIGPIEAADFQRRLTQADDA</sequence>
<dbReference type="Proteomes" id="UP001143364">
    <property type="component" value="Unassembled WGS sequence"/>
</dbReference>
<evidence type="ECO:0000256" key="5">
    <source>
        <dbReference type="ARBA" id="ARBA00022989"/>
    </source>
</evidence>
<dbReference type="PANTHER" id="PTHR32234">
    <property type="entry name" value="THIOL:DISULFIDE INTERCHANGE PROTEIN DSBD"/>
    <property type="match status" value="1"/>
</dbReference>
<dbReference type="Pfam" id="PF02683">
    <property type="entry name" value="DsbD_TM"/>
    <property type="match status" value="1"/>
</dbReference>
<dbReference type="InterPro" id="IPR003834">
    <property type="entry name" value="Cyt_c_assmbl_TM_dom"/>
</dbReference>
<evidence type="ECO:0000256" key="7">
    <source>
        <dbReference type="SAM" id="Phobius"/>
    </source>
</evidence>
<keyword evidence="5 7" id="KW-1133">Transmembrane helix</keyword>
<evidence type="ECO:0000256" key="4">
    <source>
        <dbReference type="ARBA" id="ARBA00022748"/>
    </source>
</evidence>
<evidence type="ECO:0000256" key="8">
    <source>
        <dbReference type="SAM" id="SignalP"/>
    </source>
</evidence>
<dbReference type="GO" id="GO:0015035">
    <property type="term" value="F:protein-disulfide reductase activity"/>
    <property type="evidence" value="ECO:0007669"/>
    <property type="project" value="TreeGrafter"/>
</dbReference>
<dbReference type="InterPro" id="IPR028250">
    <property type="entry name" value="DsbDN"/>
</dbReference>
<dbReference type="SUPFAM" id="SSF74863">
    <property type="entry name" value="Thiol:disulfide interchange protein DsbD, N-terminal domain (DsbD-alpha)"/>
    <property type="match status" value="1"/>
</dbReference>
<dbReference type="AlphaFoldDB" id="A0A9W6N3P4"/>
<keyword evidence="3 7" id="KW-0812">Transmembrane</keyword>
<feature type="transmembrane region" description="Helical" evidence="7">
    <location>
        <begin position="449"/>
        <end position="469"/>
    </location>
</feature>
<reference evidence="10" key="1">
    <citation type="journal article" date="2014" name="Int. J. Syst. Evol. Microbiol.">
        <title>Complete genome sequence of Corynebacterium casei LMG S-19264T (=DSM 44701T), isolated from a smear-ripened cheese.</title>
        <authorList>
            <consortium name="US DOE Joint Genome Institute (JGI-PGF)"/>
            <person name="Walter F."/>
            <person name="Albersmeier A."/>
            <person name="Kalinowski J."/>
            <person name="Ruckert C."/>
        </authorList>
    </citation>
    <scope>NUCLEOTIDE SEQUENCE</scope>
    <source>
        <strain evidence="10">VKM B-2555</strain>
    </source>
</reference>
<proteinExistence type="predicted"/>
<dbReference type="Gene3D" id="3.40.30.10">
    <property type="entry name" value="Glutaredoxin"/>
    <property type="match status" value="1"/>
</dbReference>
<reference evidence="10" key="2">
    <citation type="submission" date="2023-01" db="EMBL/GenBank/DDBJ databases">
        <authorList>
            <person name="Sun Q."/>
            <person name="Evtushenko L."/>
        </authorList>
    </citation>
    <scope>NUCLEOTIDE SEQUENCE</scope>
    <source>
        <strain evidence="10">VKM B-2555</strain>
    </source>
</reference>
<dbReference type="PROSITE" id="PS51352">
    <property type="entry name" value="THIOREDOXIN_2"/>
    <property type="match status" value="1"/>
</dbReference>
<comment type="caution">
    <text evidence="10">The sequence shown here is derived from an EMBL/GenBank/DDBJ whole genome shotgun (WGS) entry which is preliminary data.</text>
</comment>
<keyword evidence="8" id="KW-0732">Signal</keyword>
<feature type="transmembrane region" description="Helical" evidence="7">
    <location>
        <begin position="389"/>
        <end position="410"/>
    </location>
</feature>
<feature type="transmembrane region" description="Helical" evidence="7">
    <location>
        <begin position="416"/>
        <end position="437"/>
    </location>
</feature>
<dbReference type="SUPFAM" id="SSF52833">
    <property type="entry name" value="Thioredoxin-like"/>
    <property type="match status" value="1"/>
</dbReference>
<keyword evidence="2" id="KW-1003">Cell membrane</keyword>
<dbReference type="Pfam" id="PF11412">
    <property type="entry name" value="DsbD_N"/>
    <property type="match status" value="1"/>
</dbReference>
<dbReference type="EMBL" id="BSFK01000009">
    <property type="protein sequence ID" value="GLK76555.1"/>
    <property type="molecule type" value="Genomic_DNA"/>
</dbReference>
<dbReference type="GO" id="GO:0005886">
    <property type="term" value="C:plasma membrane"/>
    <property type="evidence" value="ECO:0007669"/>
    <property type="project" value="UniProtKB-SubCell"/>
</dbReference>
<name>A0A9W6N3P4_9HYPH</name>
<evidence type="ECO:0000259" key="9">
    <source>
        <dbReference type="PROSITE" id="PS51352"/>
    </source>
</evidence>
<protein>
    <submittedName>
        <fullName evidence="10">Thiol:disulfide interchange protein</fullName>
    </submittedName>
</protein>
<dbReference type="InterPro" id="IPR036929">
    <property type="entry name" value="DsbDN_sf"/>
</dbReference>
<feature type="signal peptide" evidence="8">
    <location>
        <begin position="1"/>
        <end position="27"/>
    </location>
</feature>